<proteinExistence type="predicted"/>
<name>A0A6J6MQ08_9ZZZZ</name>
<protein>
    <submittedName>
        <fullName evidence="2">Unannotated protein</fullName>
    </submittedName>
</protein>
<accession>A0A6J6MQ08</accession>
<dbReference type="EMBL" id="CAEZWZ010000106">
    <property type="protein sequence ID" value="CAB4675078.1"/>
    <property type="molecule type" value="Genomic_DNA"/>
</dbReference>
<evidence type="ECO:0000313" key="2">
    <source>
        <dbReference type="EMBL" id="CAB4675078.1"/>
    </source>
</evidence>
<gene>
    <name evidence="2" type="ORF">UFOPK2329_00705</name>
</gene>
<reference evidence="2" key="1">
    <citation type="submission" date="2020-05" db="EMBL/GenBank/DDBJ databases">
        <authorList>
            <person name="Chiriac C."/>
            <person name="Salcher M."/>
            <person name="Ghai R."/>
            <person name="Kavagutti S V."/>
        </authorList>
    </citation>
    <scope>NUCLEOTIDE SEQUENCE</scope>
</reference>
<dbReference type="AlphaFoldDB" id="A0A6J6MQ08"/>
<organism evidence="2">
    <name type="scientific">freshwater metagenome</name>
    <dbReference type="NCBI Taxonomy" id="449393"/>
    <lineage>
        <taxon>unclassified sequences</taxon>
        <taxon>metagenomes</taxon>
        <taxon>ecological metagenomes</taxon>
    </lineage>
</organism>
<sequence length="38" mass="3912">MMTTESACGPRRPSATPNSSFVPGFTVETPAGSELAAR</sequence>
<feature type="region of interest" description="Disordered" evidence="1">
    <location>
        <begin position="1"/>
        <end position="38"/>
    </location>
</feature>
<evidence type="ECO:0000256" key="1">
    <source>
        <dbReference type="SAM" id="MobiDB-lite"/>
    </source>
</evidence>